<evidence type="ECO:0000313" key="8">
    <source>
        <dbReference type="Proteomes" id="UP000282971"/>
    </source>
</evidence>
<keyword evidence="4" id="KW-0804">Transcription</keyword>
<evidence type="ECO:0000256" key="3">
    <source>
        <dbReference type="ARBA" id="ARBA00023082"/>
    </source>
</evidence>
<dbReference type="CDD" id="cd06171">
    <property type="entry name" value="Sigma70_r4"/>
    <property type="match status" value="1"/>
</dbReference>
<dbReference type="InterPro" id="IPR007627">
    <property type="entry name" value="RNA_pol_sigma70_r2"/>
</dbReference>
<evidence type="ECO:0000259" key="5">
    <source>
        <dbReference type="Pfam" id="PF04542"/>
    </source>
</evidence>
<dbReference type="InterPro" id="IPR039425">
    <property type="entry name" value="RNA_pol_sigma-70-like"/>
</dbReference>
<dbReference type="Proteomes" id="UP000282971">
    <property type="component" value="Unassembled WGS sequence"/>
</dbReference>
<dbReference type="InterPro" id="IPR036388">
    <property type="entry name" value="WH-like_DNA-bd_sf"/>
</dbReference>
<name>A0A437M6L2_9SPHN</name>
<dbReference type="InterPro" id="IPR013249">
    <property type="entry name" value="RNA_pol_sigma70_r4_t2"/>
</dbReference>
<dbReference type="Pfam" id="PF04542">
    <property type="entry name" value="Sigma70_r2"/>
    <property type="match status" value="1"/>
</dbReference>
<evidence type="ECO:0000256" key="4">
    <source>
        <dbReference type="ARBA" id="ARBA00023163"/>
    </source>
</evidence>
<dbReference type="Gene3D" id="1.10.10.10">
    <property type="entry name" value="Winged helix-like DNA-binding domain superfamily/Winged helix DNA-binding domain"/>
    <property type="match status" value="1"/>
</dbReference>
<dbReference type="Gene3D" id="1.10.1740.10">
    <property type="match status" value="1"/>
</dbReference>
<protein>
    <submittedName>
        <fullName evidence="7">Sigma-70 family RNA polymerase sigma factor</fullName>
    </submittedName>
</protein>
<dbReference type="InterPro" id="IPR014284">
    <property type="entry name" value="RNA_pol_sigma-70_dom"/>
</dbReference>
<dbReference type="GO" id="GO:0016987">
    <property type="term" value="F:sigma factor activity"/>
    <property type="evidence" value="ECO:0007669"/>
    <property type="project" value="UniProtKB-KW"/>
</dbReference>
<accession>A0A437M6L2</accession>
<dbReference type="PANTHER" id="PTHR43133:SF62">
    <property type="entry name" value="RNA POLYMERASE SIGMA FACTOR SIGZ"/>
    <property type="match status" value="1"/>
</dbReference>
<dbReference type="GO" id="GO:0006352">
    <property type="term" value="P:DNA-templated transcription initiation"/>
    <property type="evidence" value="ECO:0007669"/>
    <property type="project" value="InterPro"/>
</dbReference>
<evidence type="ECO:0000256" key="2">
    <source>
        <dbReference type="ARBA" id="ARBA00023015"/>
    </source>
</evidence>
<dbReference type="EMBL" id="SACN01000001">
    <property type="protein sequence ID" value="RVT93312.1"/>
    <property type="molecule type" value="Genomic_DNA"/>
</dbReference>
<dbReference type="SUPFAM" id="SSF88659">
    <property type="entry name" value="Sigma3 and sigma4 domains of RNA polymerase sigma factors"/>
    <property type="match status" value="1"/>
</dbReference>
<dbReference type="SUPFAM" id="SSF88946">
    <property type="entry name" value="Sigma2 domain of RNA polymerase sigma factors"/>
    <property type="match status" value="1"/>
</dbReference>
<keyword evidence="3" id="KW-0731">Sigma factor</keyword>
<comment type="caution">
    <text evidence="7">The sequence shown here is derived from an EMBL/GenBank/DDBJ whole genome shotgun (WGS) entry which is preliminary data.</text>
</comment>
<evidence type="ECO:0000259" key="6">
    <source>
        <dbReference type="Pfam" id="PF08281"/>
    </source>
</evidence>
<dbReference type="GO" id="GO:0003677">
    <property type="term" value="F:DNA binding"/>
    <property type="evidence" value="ECO:0007669"/>
    <property type="project" value="InterPro"/>
</dbReference>
<reference evidence="7 8" key="1">
    <citation type="submission" date="2019-01" db="EMBL/GenBank/DDBJ databases">
        <authorList>
            <person name="Chen W.-M."/>
        </authorList>
    </citation>
    <scope>NUCLEOTIDE SEQUENCE [LARGE SCALE GENOMIC DNA]</scope>
    <source>
        <strain evidence="7 8">CCP-7</strain>
    </source>
</reference>
<dbReference type="Pfam" id="PF08281">
    <property type="entry name" value="Sigma70_r4_2"/>
    <property type="match status" value="1"/>
</dbReference>
<feature type="domain" description="RNA polymerase sigma-70 region 2" evidence="5">
    <location>
        <begin position="90"/>
        <end position="157"/>
    </location>
</feature>
<sequence length="238" mass="26103">MAAAGSRRHVGFVGQLPAPMRPQMQPDAEVYFFAEGRQNASVSGDRCVTNGSAQALLNPCGRTTTLTKMQSPEALLMAMGAGDEGAFRRLYETQGDWVYAIALRLLRDPQAAEDAVQEAFMKLWRTAGRFDIERGTAKTWIGIIARNAALDLGRRRQPAEELDEANLASLATEAIEPPDPKLNRCLGQLPSDQARAIVTMYHYGLSHSELSEQLGLPLGTVKSWIRRGTQALKLCMES</sequence>
<gene>
    <name evidence="7" type="ORF">EOD43_05350</name>
</gene>
<dbReference type="OrthoDB" id="9784272at2"/>
<proteinExistence type="inferred from homology"/>
<comment type="similarity">
    <text evidence="1">Belongs to the sigma-70 factor family. ECF subfamily.</text>
</comment>
<dbReference type="InterPro" id="IPR013325">
    <property type="entry name" value="RNA_pol_sigma_r2"/>
</dbReference>
<dbReference type="InterPro" id="IPR013324">
    <property type="entry name" value="RNA_pol_sigma_r3/r4-like"/>
</dbReference>
<dbReference type="NCBIfam" id="TIGR02937">
    <property type="entry name" value="sigma70-ECF"/>
    <property type="match status" value="1"/>
</dbReference>
<dbReference type="PANTHER" id="PTHR43133">
    <property type="entry name" value="RNA POLYMERASE ECF-TYPE SIGMA FACTO"/>
    <property type="match status" value="1"/>
</dbReference>
<keyword evidence="2" id="KW-0805">Transcription regulation</keyword>
<organism evidence="7 8">
    <name type="scientific">Sphingomonas crocodyli</name>
    <dbReference type="NCBI Taxonomy" id="1979270"/>
    <lineage>
        <taxon>Bacteria</taxon>
        <taxon>Pseudomonadati</taxon>
        <taxon>Pseudomonadota</taxon>
        <taxon>Alphaproteobacteria</taxon>
        <taxon>Sphingomonadales</taxon>
        <taxon>Sphingomonadaceae</taxon>
        <taxon>Sphingomonas</taxon>
    </lineage>
</organism>
<feature type="domain" description="RNA polymerase sigma factor 70 region 4 type 2" evidence="6">
    <location>
        <begin position="182"/>
        <end position="231"/>
    </location>
</feature>
<keyword evidence="8" id="KW-1185">Reference proteome</keyword>
<evidence type="ECO:0000256" key="1">
    <source>
        <dbReference type="ARBA" id="ARBA00010641"/>
    </source>
</evidence>
<dbReference type="AlphaFoldDB" id="A0A437M6L2"/>
<evidence type="ECO:0000313" key="7">
    <source>
        <dbReference type="EMBL" id="RVT93312.1"/>
    </source>
</evidence>